<evidence type="ECO:0000256" key="5">
    <source>
        <dbReference type="ARBA" id="ARBA00023237"/>
    </source>
</evidence>
<evidence type="ECO:0000256" key="2">
    <source>
        <dbReference type="ARBA" id="ARBA00006275"/>
    </source>
</evidence>
<evidence type="ECO:0000313" key="8">
    <source>
        <dbReference type="EMBL" id="QCW98895.1"/>
    </source>
</evidence>
<proteinExistence type="inferred from homology"/>
<evidence type="ECO:0000256" key="3">
    <source>
        <dbReference type="ARBA" id="ARBA00022729"/>
    </source>
</evidence>
<organism evidence="8 9">
    <name type="scientific">Aggregatimonas sangjinii</name>
    <dbReference type="NCBI Taxonomy" id="2583587"/>
    <lineage>
        <taxon>Bacteria</taxon>
        <taxon>Pseudomonadati</taxon>
        <taxon>Bacteroidota</taxon>
        <taxon>Flavobacteriia</taxon>
        <taxon>Flavobacteriales</taxon>
        <taxon>Flavobacteriaceae</taxon>
        <taxon>Aggregatimonas</taxon>
    </lineage>
</organism>
<dbReference type="Pfam" id="PF07980">
    <property type="entry name" value="SusD_RagB"/>
    <property type="match status" value="1"/>
</dbReference>
<keyword evidence="5" id="KW-0998">Cell outer membrane</keyword>
<dbReference type="OrthoDB" id="630434at2"/>
<dbReference type="EMBL" id="CP040710">
    <property type="protein sequence ID" value="QCW98895.1"/>
    <property type="molecule type" value="Genomic_DNA"/>
</dbReference>
<dbReference type="AlphaFoldDB" id="A0A5B7SJZ4"/>
<sequence>MKYLNKIILLAMAFVTWNCDDKIDEISPENDLSADVIFSNFSTIEATTVGIYSGMQDGDFIGQPEMIADFMADNVNFVGSFTTLQDIRDFDANATNNTINGMWFDIFDVIRDANNIIVNLPGVNQEDVSFVSTENSTNFESLRTQFIGEAHFSRALATFQGVNLFAQPFQVAGGSNPGMPLVTEFFEGDVTAFQQPRATVNDTHSFIESDLIVAMNSLPETNGIRPSSTSAKALLSRLYLYREQWNDAANMANEVINTTGFSLAPDYSFYNNSSTEHIFRVINQADDGAFGNNFDTFYNPTSNNGRGDLAFSEDLISAFEEEPDDLRFELSFVDVDAGDNEARFTTKYPFGATNESDPNVLRMGEMYLNRAEANLRGGTNIGDTPLNDVNAIRERAGLDPLTTVTLDDILVERRKELAFEGHRRMDLLRNDLNLKPDNGAISAPGSDKVILPLPTDELNGNPNATQNPSY</sequence>
<evidence type="ECO:0000256" key="1">
    <source>
        <dbReference type="ARBA" id="ARBA00004442"/>
    </source>
</evidence>
<evidence type="ECO:0000313" key="9">
    <source>
        <dbReference type="Proteomes" id="UP000310017"/>
    </source>
</evidence>
<evidence type="ECO:0000259" key="7">
    <source>
        <dbReference type="Pfam" id="PF14322"/>
    </source>
</evidence>
<evidence type="ECO:0000259" key="6">
    <source>
        <dbReference type="Pfam" id="PF07980"/>
    </source>
</evidence>
<dbReference type="RefSeq" id="WP_138851250.1">
    <property type="nucleotide sequence ID" value="NZ_CP040710.1"/>
</dbReference>
<keyword evidence="3" id="KW-0732">Signal</keyword>
<feature type="domain" description="RagB/SusD" evidence="6">
    <location>
        <begin position="353"/>
        <end position="470"/>
    </location>
</feature>
<dbReference type="SUPFAM" id="SSF48452">
    <property type="entry name" value="TPR-like"/>
    <property type="match status" value="1"/>
</dbReference>
<comment type="similarity">
    <text evidence="2">Belongs to the SusD family.</text>
</comment>
<dbReference type="Gene3D" id="1.25.40.390">
    <property type="match status" value="1"/>
</dbReference>
<comment type="subcellular location">
    <subcellularLocation>
        <location evidence="1">Cell outer membrane</location>
    </subcellularLocation>
</comment>
<accession>A0A5B7SJZ4</accession>
<feature type="domain" description="SusD-like N-terminal" evidence="7">
    <location>
        <begin position="29"/>
        <end position="240"/>
    </location>
</feature>
<dbReference type="Proteomes" id="UP000310017">
    <property type="component" value="Chromosome"/>
</dbReference>
<dbReference type="Pfam" id="PF14322">
    <property type="entry name" value="SusD-like_3"/>
    <property type="match status" value="1"/>
</dbReference>
<gene>
    <name evidence="8" type="ORF">FGM00_01695</name>
</gene>
<reference evidence="8 9" key="1">
    <citation type="submission" date="2019-05" db="EMBL/GenBank/DDBJ databases">
        <title>Genome sequencing of F202Z8.</title>
        <authorList>
            <person name="Kwon Y.M."/>
        </authorList>
    </citation>
    <scope>NUCLEOTIDE SEQUENCE [LARGE SCALE GENOMIC DNA]</scope>
    <source>
        <strain evidence="8 9">F202Z8</strain>
    </source>
</reference>
<dbReference type="InterPro" id="IPR011990">
    <property type="entry name" value="TPR-like_helical_dom_sf"/>
</dbReference>
<keyword evidence="9" id="KW-1185">Reference proteome</keyword>
<keyword evidence="4" id="KW-0472">Membrane</keyword>
<evidence type="ECO:0000256" key="4">
    <source>
        <dbReference type="ARBA" id="ARBA00023136"/>
    </source>
</evidence>
<name>A0A5B7SJZ4_9FLAO</name>
<dbReference type="GO" id="GO:0009279">
    <property type="term" value="C:cell outer membrane"/>
    <property type="evidence" value="ECO:0007669"/>
    <property type="project" value="UniProtKB-SubCell"/>
</dbReference>
<dbReference type="KEGG" id="asag:FGM00_01695"/>
<protein>
    <submittedName>
        <fullName evidence="8">RagB/SusD family nutrient uptake outer membrane protein</fullName>
    </submittedName>
</protein>
<dbReference type="InterPro" id="IPR033985">
    <property type="entry name" value="SusD-like_N"/>
</dbReference>
<dbReference type="InterPro" id="IPR012944">
    <property type="entry name" value="SusD_RagB_dom"/>
</dbReference>
<dbReference type="CDD" id="cd08977">
    <property type="entry name" value="SusD"/>
    <property type="match status" value="1"/>
</dbReference>